<proteinExistence type="predicted"/>
<reference evidence="1" key="2">
    <citation type="submission" date="2025-09" db="UniProtKB">
        <authorList>
            <consortium name="Ensembl"/>
        </authorList>
    </citation>
    <scope>IDENTIFICATION</scope>
</reference>
<name>A0A3Q3FT25_KRYMA</name>
<organism evidence="1 2">
    <name type="scientific">Kryptolebias marmoratus</name>
    <name type="common">Mangrove killifish</name>
    <name type="synonym">Rivulus marmoratus</name>
    <dbReference type="NCBI Taxonomy" id="37003"/>
    <lineage>
        <taxon>Eukaryota</taxon>
        <taxon>Metazoa</taxon>
        <taxon>Chordata</taxon>
        <taxon>Craniata</taxon>
        <taxon>Vertebrata</taxon>
        <taxon>Euteleostomi</taxon>
        <taxon>Actinopterygii</taxon>
        <taxon>Neopterygii</taxon>
        <taxon>Teleostei</taxon>
        <taxon>Neoteleostei</taxon>
        <taxon>Acanthomorphata</taxon>
        <taxon>Ovalentaria</taxon>
        <taxon>Atherinomorphae</taxon>
        <taxon>Cyprinodontiformes</taxon>
        <taxon>Rivulidae</taxon>
        <taxon>Kryptolebias</taxon>
    </lineage>
</organism>
<evidence type="ECO:0000313" key="1">
    <source>
        <dbReference type="Ensembl" id="ENSKMAP00000015692.1"/>
    </source>
</evidence>
<keyword evidence="2" id="KW-1185">Reference proteome</keyword>
<evidence type="ECO:0000313" key="2">
    <source>
        <dbReference type="Proteomes" id="UP000264800"/>
    </source>
</evidence>
<dbReference type="Proteomes" id="UP000264800">
    <property type="component" value="Unplaced"/>
</dbReference>
<sequence>MLTLLRLFKDVSDFKPPNTCSLKHKVIFINAKHDAPTKRQNDAACSEETGECAPTPASRCECVLSHHCCQMCLQT</sequence>
<protein>
    <submittedName>
        <fullName evidence="1">Uncharacterized protein</fullName>
    </submittedName>
</protein>
<accession>A0A3Q3FT25</accession>
<reference evidence="1" key="1">
    <citation type="submission" date="2025-08" db="UniProtKB">
        <authorList>
            <consortium name="Ensembl"/>
        </authorList>
    </citation>
    <scope>IDENTIFICATION</scope>
</reference>
<dbReference type="Ensembl" id="ENSKMAT00000015918.1">
    <property type="protein sequence ID" value="ENSKMAP00000015692.1"/>
    <property type="gene ID" value="ENSKMAG00000011738.1"/>
</dbReference>
<dbReference type="AlphaFoldDB" id="A0A3Q3FT25"/>